<dbReference type="InterPro" id="IPR029021">
    <property type="entry name" value="Prot-tyrosine_phosphatase-like"/>
</dbReference>
<dbReference type="STRING" id="46731.A0A3M6V355"/>
<dbReference type="InterPro" id="IPR000340">
    <property type="entry name" value="Dual-sp_phosphatase_cat-dom"/>
</dbReference>
<dbReference type="InterPro" id="IPR000387">
    <property type="entry name" value="Tyr_Pase_dom"/>
</dbReference>
<comment type="subcellular location">
    <subcellularLocation>
        <location evidence="2">Cytoplasm</location>
    </subcellularLocation>
    <subcellularLocation>
        <location evidence="1">Nucleus</location>
    </subcellularLocation>
</comment>
<dbReference type="Proteomes" id="UP000275408">
    <property type="component" value="Unassembled WGS sequence"/>
</dbReference>
<evidence type="ECO:0000256" key="11">
    <source>
        <dbReference type="PIRSR" id="PIRSR000941-50"/>
    </source>
</evidence>
<organism evidence="14 15">
    <name type="scientific">Pocillopora damicornis</name>
    <name type="common">Cauliflower coral</name>
    <name type="synonym">Millepora damicornis</name>
    <dbReference type="NCBI Taxonomy" id="46731"/>
    <lineage>
        <taxon>Eukaryota</taxon>
        <taxon>Metazoa</taxon>
        <taxon>Cnidaria</taxon>
        <taxon>Anthozoa</taxon>
        <taxon>Hexacorallia</taxon>
        <taxon>Scleractinia</taxon>
        <taxon>Astrocoeniina</taxon>
        <taxon>Pocilloporidae</taxon>
        <taxon>Pocillopora</taxon>
    </lineage>
</organism>
<dbReference type="InterPro" id="IPR020422">
    <property type="entry name" value="TYR_PHOSPHATASE_DUAL_dom"/>
</dbReference>
<dbReference type="SUPFAM" id="SSF52799">
    <property type="entry name" value="(Phosphotyrosine protein) phosphatases II"/>
    <property type="match status" value="1"/>
</dbReference>
<dbReference type="AlphaFoldDB" id="A0A3M6V355"/>
<gene>
    <name evidence="14" type="ORF">pdam_00021551</name>
</gene>
<feature type="domain" description="Tyrosine specific protein phosphatases" evidence="13">
    <location>
        <begin position="62"/>
        <end position="121"/>
    </location>
</feature>
<dbReference type="GO" id="GO:0004725">
    <property type="term" value="F:protein tyrosine phosphatase activity"/>
    <property type="evidence" value="ECO:0007669"/>
    <property type="project" value="UniProtKB-EC"/>
</dbReference>
<evidence type="ECO:0000256" key="4">
    <source>
        <dbReference type="ARBA" id="ARBA00022490"/>
    </source>
</evidence>
<dbReference type="PROSITE" id="PS50054">
    <property type="entry name" value="TYR_PHOSPHATASE_DUAL"/>
    <property type="match status" value="1"/>
</dbReference>
<protein>
    <submittedName>
        <fullName evidence="14">Uncharacterized protein</fullName>
    </submittedName>
</protein>
<dbReference type="OMA" id="FAWQGMQ"/>
<keyword evidence="6" id="KW-0904">Protein phosphatase</keyword>
<evidence type="ECO:0000256" key="5">
    <source>
        <dbReference type="ARBA" id="ARBA00022801"/>
    </source>
</evidence>
<accession>A0A3M6V355</accession>
<dbReference type="OrthoDB" id="2017893at2759"/>
<comment type="catalytic activity">
    <reaction evidence="8">
        <text>O-phospho-L-seryl-[protein] + H2O = L-seryl-[protein] + phosphate</text>
        <dbReference type="Rhea" id="RHEA:20629"/>
        <dbReference type="Rhea" id="RHEA-COMP:9863"/>
        <dbReference type="Rhea" id="RHEA-COMP:11604"/>
        <dbReference type="ChEBI" id="CHEBI:15377"/>
        <dbReference type="ChEBI" id="CHEBI:29999"/>
        <dbReference type="ChEBI" id="CHEBI:43474"/>
        <dbReference type="ChEBI" id="CHEBI:83421"/>
        <dbReference type="EC" id="3.1.3.16"/>
    </reaction>
</comment>
<reference evidence="14 15" key="1">
    <citation type="journal article" date="2018" name="Sci. Rep.">
        <title>Comparative analysis of the Pocillopora damicornis genome highlights role of immune system in coral evolution.</title>
        <authorList>
            <person name="Cunning R."/>
            <person name="Bay R.A."/>
            <person name="Gillette P."/>
            <person name="Baker A.C."/>
            <person name="Traylor-Knowles N."/>
        </authorList>
    </citation>
    <scope>NUCLEOTIDE SEQUENCE [LARGE SCALE GENOMIC DNA]</scope>
    <source>
        <strain evidence="14">RSMAS</strain>
        <tissue evidence="14">Whole animal</tissue>
    </source>
</reference>
<dbReference type="GO" id="GO:0005634">
    <property type="term" value="C:nucleus"/>
    <property type="evidence" value="ECO:0007669"/>
    <property type="project" value="UniProtKB-SubCell"/>
</dbReference>
<evidence type="ECO:0000256" key="9">
    <source>
        <dbReference type="ARBA" id="ARBA00048336"/>
    </source>
</evidence>
<dbReference type="SMART" id="SM00195">
    <property type="entry name" value="DSPc"/>
    <property type="match status" value="1"/>
</dbReference>
<comment type="similarity">
    <text evidence="3">Belongs to the protein-tyrosine phosphatase family. Non-receptor class dual specificity subfamily.</text>
</comment>
<evidence type="ECO:0000256" key="7">
    <source>
        <dbReference type="ARBA" id="ARBA00023242"/>
    </source>
</evidence>
<keyword evidence="5" id="KW-0378">Hydrolase</keyword>
<name>A0A3M6V355_POCDA</name>
<dbReference type="GO" id="GO:0004722">
    <property type="term" value="F:protein serine/threonine phosphatase activity"/>
    <property type="evidence" value="ECO:0007669"/>
    <property type="project" value="UniProtKB-EC"/>
</dbReference>
<evidence type="ECO:0000313" key="15">
    <source>
        <dbReference type="Proteomes" id="UP000275408"/>
    </source>
</evidence>
<dbReference type="PANTHER" id="PTHR45848:SF4">
    <property type="entry name" value="DUAL SPECIFICITY PROTEIN PHOSPHATASE 12"/>
    <property type="match status" value="1"/>
</dbReference>
<evidence type="ECO:0000256" key="2">
    <source>
        <dbReference type="ARBA" id="ARBA00004496"/>
    </source>
</evidence>
<dbReference type="EMBL" id="RCHS01000173">
    <property type="protein sequence ID" value="RMX60351.1"/>
    <property type="molecule type" value="Genomic_DNA"/>
</dbReference>
<evidence type="ECO:0000256" key="10">
    <source>
        <dbReference type="ARBA" id="ARBA00051722"/>
    </source>
</evidence>
<feature type="domain" description="Tyrosine-protein phosphatase" evidence="12">
    <location>
        <begin position="1"/>
        <end position="142"/>
    </location>
</feature>
<evidence type="ECO:0000313" key="14">
    <source>
        <dbReference type="EMBL" id="RMX60351.1"/>
    </source>
</evidence>
<evidence type="ECO:0000256" key="6">
    <source>
        <dbReference type="ARBA" id="ARBA00022912"/>
    </source>
</evidence>
<keyword evidence="15" id="KW-1185">Reference proteome</keyword>
<proteinExistence type="inferred from homology"/>
<dbReference type="PROSITE" id="PS50056">
    <property type="entry name" value="TYR_PHOSPHATASE_2"/>
    <property type="match status" value="1"/>
</dbReference>
<dbReference type="Pfam" id="PF00782">
    <property type="entry name" value="DSPc"/>
    <property type="match status" value="1"/>
</dbReference>
<dbReference type="InterPro" id="IPR016278">
    <property type="entry name" value="DUSP12"/>
</dbReference>
<feature type="active site" description="Phosphocysteine intermediate" evidence="11">
    <location>
        <position position="86"/>
    </location>
</feature>
<keyword evidence="4" id="KW-0963">Cytoplasm</keyword>
<evidence type="ECO:0000259" key="12">
    <source>
        <dbReference type="PROSITE" id="PS50054"/>
    </source>
</evidence>
<evidence type="ECO:0000256" key="1">
    <source>
        <dbReference type="ARBA" id="ARBA00004123"/>
    </source>
</evidence>
<dbReference type="PIRSF" id="PIRSF000941">
    <property type="entry name" value="DUSP12"/>
    <property type="match status" value="1"/>
</dbReference>
<dbReference type="FunFam" id="3.90.190.10:FF:000056">
    <property type="entry name" value="Dual specificity phosphatase 12"/>
    <property type="match status" value="1"/>
</dbReference>
<dbReference type="GO" id="GO:0008138">
    <property type="term" value="F:protein tyrosine/serine/threonine phosphatase activity"/>
    <property type="evidence" value="ECO:0007669"/>
    <property type="project" value="InterPro"/>
</dbReference>
<evidence type="ECO:0000256" key="8">
    <source>
        <dbReference type="ARBA" id="ARBA00047761"/>
    </source>
</evidence>
<evidence type="ECO:0000259" key="13">
    <source>
        <dbReference type="PROSITE" id="PS50056"/>
    </source>
</evidence>
<comment type="catalytic activity">
    <reaction evidence="9">
        <text>O-phospho-L-threonyl-[protein] + H2O = L-threonyl-[protein] + phosphate</text>
        <dbReference type="Rhea" id="RHEA:47004"/>
        <dbReference type="Rhea" id="RHEA-COMP:11060"/>
        <dbReference type="Rhea" id="RHEA-COMP:11605"/>
        <dbReference type="ChEBI" id="CHEBI:15377"/>
        <dbReference type="ChEBI" id="CHEBI:30013"/>
        <dbReference type="ChEBI" id="CHEBI:43474"/>
        <dbReference type="ChEBI" id="CHEBI:61977"/>
        <dbReference type="EC" id="3.1.3.16"/>
    </reaction>
</comment>
<evidence type="ECO:0000256" key="3">
    <source>
        <dbReference type="ARBA" id="ARBA00008601"/>
    </source>
</evidence>
<keyword evidence="7" id="KW-0539">Nucleus</keyword>
<dbReference type="GO" id="GO:0005737">
    <property type="term" value="C:cytoplasm"/>
    <property type="evidence" value="ECO:0007669"/>
    <property type="project" value="UniProtKB-SubCell"/>
</dbReference>
<sequence length="319" mass="35339">MPLIKEGLFVGTRVDASNLVSVKLPDATLRILTVDSEPLQIEEDGVSTKHVTCLDEPEADLLSFFDECSDFITTGLQNKQTVVVHCLEGVSRSVTVVLAHLMKSDQLSVDEAVAFMKKIYPKANPNVGFLEQLQLYEAMGSTVDKTHPAYKQYRLQLLASQIQSTQLVTKDLLSSLIEELKDNTASNDKKYKCRKCRFMLFGGDSSIDHEPGSGQVSFRRHKQDSSAVNWSNSSSKGPCTSLFIEPVSWMLPLLEGTIDGKLPCPKCGGRLGSFNWAGMQCSCGKWVTPAFQIHKNRVDESRIVCRSFVQPIQPEQSSS</sequence>
<comment type="catalytic activity">
    <reaction evidence="10">
        <text>O-phospho-L-tyrosyl-[protein] + H2O = L-tyrosyl-[protein] + phosphate</text>
        <dbReference type="Rhea" id="RHEA:10684"/>
        <dbReference type="Rhea" id="RHEA-COMP:10136"/>
        <dbReference type="Rhea" id="RHEA-COMP:20101"/>
        <dbReference type="ChEBI" id="CHEBI:15377"/>
        <dbReference type="ChEBI" id="CHEBI:43474"/>
        <dbReference type="ChEBI" id="CHEBI:46858"/>
        <dbReference type="ChEBI" id="CHEBI:61978"/>
        <dbReference type="EC" id="3.1.3.48"/>
    </reaction>
</comment>
<comment type="caution">
    <text evidence="14">The sequence shown here is derived from an EMBL/GenBank/DDBJ whole genome shotgun (WGS) entry which is preliminary data.</text>
</comment>
<dbReference type="PANTHER" id="PTHR45848">
    <property type="entry name" value="DUAL SPECIFICITY PROTEIN PHOSPHATASE 12 FAMILY MEMBER"/>
    <property type="match status" value="1"/>
</dbReference>
<dbReference type="Gene3D" id="3.90.190.10">
    <property type="entry name" value="Protein tyrosine phosphatase superfamily"/>
    <property type="match status" value="1"/>
</dbReference>